<keyword evidence="2" id="KW-1185">Reference proteome</keyword>
<comment type="caution">
    <text evidence="1">The sequence shown here is derived from an EMBL/GenBank/DDBJ whole genome shotgun (WGS) entry which is preliminary data.</text>
</comment>
<reference evidence="1" key="1">
    <citation type="submission" date="2021-02" db="EMBL/GenBank/DDBJ databases">
        <authorList>
            <consortium name="DOE Joint Genome Institute"/>
            <person name="Ahrendt S."/>
            <person name="Looney B.P."/>
            <person name="Miyauchi S."/>
            <person name="Morin E."/>
            <person name="Drula E."/>
            <person name="Courty P.E."/>
            <person name="Chicoki N."/>
            <person name="Fauchery L."/>
            <person name="Kohler A."/>
            <person name="Kuo A."/>
            <person name="Labutti K."/>
            <person name="Pangilinan J."/>
            <person name="Lipzen A."/>
            <person name="Riley R."/>
            <person name="Andreopoulos W."/>
            <person name="He G."/>
            <person name="Johnson J."/>
            <person name="Barry K.W."/>
            <person name="Grigoriev I.V."/>
            <person name="Nagy L."/>
            <person name="Hibbett D."/>
            <person name="Henrissat B."/>
            <person name="Matheny P.B."/>
            <person name="Labbe J."/>
            <person name="Martin F."/>
        </authorList>
    </citation>
    <scope>NUCLEOTIDE SEQUENCE</scope>
    <source>
        <strain evidence="1">FP105234-sp</strain>
    </source>
</reference>
<dbReference type="Proteomes" id="UP000814033">
    <property type="component" value="Unassembled WGS sequence"/>
</dbReference>
<proteinExistence type="predicted"/>
<dbReference type="EMBL" id="MU275989">
    <property type="protein sequence ID" value="KAI0044241.1"/>
    <property type="molecule type" value="Genomic_DNA"/>
</dbReference>
<reference evidence="1" key="2">
    <citation type="journal article" date="2022" name="New Phytol.">
        <title>Evolutionary transition to the ectomycorrhizal habit in the genomes of a hyperdiverse lineage of mushroom-forming fungi.</title>
        <authorList>
            <person name="Looney B."/>
            <person name="Miyauchi S."/>
            <person name="Morin E."/>
            <person name="Drula E."/>
            <person name="Courty P.E."/>
            <person name="Kohler A."/>
            <person name="Kuo A."/>
            <person name="LaButti K."/>
            <person name="Pangilinan J."/>
            <person name="Lipzen A."/>
            <person name="Riley R."/>
            <person name="Andreopoulos W."/>
            <person name="He G."/>
            <person name="Johnson J."/>
            <person name="Nolan M."/>
            <person name="Tritt A."/>
            <person name="Barry K.W."/>
            <person name="Grigoriev I.V."/>
            <person name="Nagy L.G."/>
            <person name="Hibbett D."/>
            <person name="Henrissat B."/>
            <person name="Matheny P.B."/>
            <person name="Labbe J."/>
            <person name="Martin F.M."/>
        </authorList>
    </citation>
    <scope>NUCLEOTIDE SEQUENCE</scope>
    <source>
        <strain evidence="1">FP105234-sp</strain>
    </source>
</reference>
<accession>A0ACB8RKJ5</accession>
<organism evidence="1 2">
    <name type="scientific">Auriscalpium vulgare</name>
    <dbReference type="NCBI Taxonomy" id="40419"/>
    <lineage>
        <taxon>Eukaryota</taxon>
        <taxon>Fungi</taxon>
        <taxon>Dikarya</taxon>
        <taxon>Basidiomycota</taxon>
        <taxon>Agaricomycotina</taxon>
        <taxon>Agaricomycetes</taxon>
        <taxon>Russulales</taxon>
        <taxon>Auriscalpiaceae</taxon>
        <taxon>Auriscalpium</taxon>
    </lineage>
</organism>
<protein>
    <submittedName>
        <fullName evidence="1">Uncharacterized protein</fullName>
    </submittedName>
</protein>
<name>A0ACB8RKJ5_9AGAM</name>
<evidence type="ECO:0000313" key="2">
    <source>
        <dbReference type="Proteomes" id="UP000814033"/>
    </source>
</evidence>
<sequence>MTPKLVRVHRKTYGLGTAGGNAPPAHTPTASTSSNSHPSTPPEAHLPDLVDPHFEEELDVDPDVDPEVPAIPPPIHDPQQPLPRPPLAPERIERRAVPQDTVWRVATFPDNPALNPPSNFRAPSAPLAYVLGEPSFVRIAYLQAVYHNVFRNMPVPDANDNLCSTLNALDAAGALVGHPRPVRTLVSAKRHLGLDPSEWITEYAICSGCWKHHSPEQLMGLLSPECAVPGCTGLVYKEEPEHNGGMKRIPFNILPHVSLLHRLRAIVRRKGFRKLIRDSRNRPVQQNNDDNFVMTDMYDADIWHELQTGIQREVGNLGSIRDAPINDSEGRLADCRFGLHLSVNLDWFGALSGRPHSAGPVYISINDLPREQRYLQVNVICPLITLGPVEPTTEQLNNCLEPVARDVCELKRGVTMEMYDDDDTMIVEEVVKADVVCTNCDTPAARKVSGTAGHSADIHPCPWCHCVLLDVNRPAGYREEGFIYRDDYDMLKQKFYSRDARAPRQHTILTMHGVRWAIFDAIPGWRPSRQTALDFMHCIYLGVVAFFFTRVLFAAHMLPGAGGRRSPKQRFEDIINSIRWPSHVTRLPKNLGENQSLKKADEWRRLLTVAPVILWYSWKDDRDDIPDTEPPVSANEVITTTHSRRRKSLYDTMLLLCAGVRLLSTKRISMAQAKAGQVYLSTYCQRLLLLGVTLTINHHLAMHFARMIKIFGPVYAWWLFAFERFNGMLEKVNLNGHDGGRMELTMLRNWTQAHLIYELLLELPADCSPHERSLLDNIIGTEARQARGGMMTEILVMQAEASVDRVALPKRVGQPVNLYHIRLRHPSPADLYSLLLQHCQILWPELALRREFSMAEGTVFRHNEVARRLSYICKDGLRYGCTANQQTQSDVFAFVLRGGLRVPVEIEYLFRVEMPDSGKPPSVCAVVRRLRRDNNIPVMPWDLHASLLGIQVTYADQFHEYEVIPATDIDCPLALIPVHAERTMQDLWISVSFDHVRADSFNISAVYSNIHRSA</sequence>
<gene>
    <name evidence="1" type="ORF">FA95DRAFT_1497378</name>
</gene>
<evidence type="ECO:0000313" key="1">
    <source>
        <dbReference type="EMBL" id="KAI0044241.1"/>
    </source>
</evidence>